<accession>A0A9W8NE19</accession>
<dbReference type="InterPro" id="IPR058257">
    <property type="entry name" value="CorA-like_dom"/>
</dbReference>
<protein>
    <recommendedName>
        <fullName evidence="1">non-specific serine/threonine protein kinase</fullName>
        <ecNumber evidence="1">2.7.11.1</ecNumber>
    </recommendedName>
</protein>
<feature type="domain" description="Protein kinase" evidence="7">
    <location>
        <begin position="783"/>
        <end position="1105"/>
    </location>
</feature>
<dbReference type="InterPro" id="IPR000719">
    <property type="entry name" value="Prot_kinase_dom"/>
</dbReference>
<name>A0A9W8NE19_9PEZI</name>
<dbReference type="GO" id="GO:0004674">
    <property type="term" value="F:protein serine/threonine kinase activity"/>
    <property type="evidence" value="ECO:0007669"/>
    <property type="project" value="UniProtKB-EC"/>
</dbReference>
<dbReference type="PROSITE" id="PS50011">
    <property type="entry name" value="PROTEIN_KINASE_DOM"/>
    <property type="match status" value="1"/>
</dbReference>
<dbReference type="InterPro" id="IPR050660">
    <property type="entry name" value="NEK_Ser/Thr_kinase"/>
</dbReference>
<reference evidence="8" key="1">
    <citation type="submission" date="2022-07" db="EMBL/GenBank/DDBJ databases">
        <title>Genome Sequence of Xylaria arbuscula.</title>
        <authorList>
            <person name="Buettner E."/>
        </authorList>
    </citation>
    <scope>NUCLEOTIDE SEQUENCE</scope>
    <source>
        <strain evidence="8">VT107</strain>
    </source>
</reference>
<evidence type="ECO:0000256" key="2">
    <source>
        <dbReference type="ARBA" id="ARBA00022679"/>
    </source>
</evidence>
<keyword evidence="5" id="KW-0067">ATP-binding</keyword>
<comment type="caution">
    <text evidence="8">The sequence shown here is derived from an EMBL/GenBank/DDBJ whole genome shotgun (WGS) entry which is preliminary data.</text>
</comment>
<evidence type="ECO:0000256" key="1">
    <source>
        <dbReference type="ARBA" id="ARBA00012513"/>
    </source>
</evidence>
<dbReference type="SUPFAM" id="SSF56112">
    <property type="entry name" value="Protein kinase-like (PK-like)"/>
    <property type="match status" value="1"/>
</dbReference>
<keyword evidence="3" id="KW-0547">Nucleotide-binding</keyword>
<dbReference type="VEuPathDB" id="FungiDB:F4678DRAFT_114877"/>
<dbReference type="CDD" id="cd00180">
    <property type="entry name" value="PKc"/>
    <property type="match status" value="1"/>
</dbReference>
<evidence type="ECO:0000256" key="3">
    <source>
        <dbReference type="ARBA" id="ARBA00022741"/>
    </source>
</evidence>
<evidence type="ECO:0000256" key="5">
    <source>
        <dbReference type="ARBA" id="ARBA00022840"/>
    </source>
</evidence>
<evidence type="ECO:0000313" key="9">
    <source>
        <dbReference type="Proteomes" id="UP001148614"/>
    </source>
</evidence>
<evidence type="ECO:0000256" key="6">
    <source>
        <dbReference type="SAM" id="MobiDB-lite"/>
    </source>
</evidence>
<dbReference type="SMART" id="SM00220">
    <property type="entry name" value="S_TKc"/>
    <property type="match status" value="1"/>
</dbReference>
<dbReference type="InterPro" id="IPR008271">
    <property type="entry name" value="Ser/Thr_kinase_AS"/>
</dbReference>
<dbReference type="Gene3D" id="1.10.510.10">
    <property type="entry name" value="Transferase(Phosphotransferase) domain 1"/>
    <property type="match status" value="1"/>
</dbReference>
<dbReference type="Pfam" id="PF00069">
    <property type="entry name" value="Pkinase"/>
    <property type="match status" value="1"/>
</dbReference>
<feature type="compositionally biased region" description="Polar residues" evidence="6">
    <location>
        <begin position="1186"/>
        <end position="1195"/>
    </location>
</feature>
<feature type="compositionally biased region" description="Basic and acidic residues" evidence="6">
    <location>
        <begin position="1233"/>
        <end position="1244"/>
    </location>
</feature>
<dbReference type="PANTHER" id="PTHR43671:SF13">
    <property type="entry name" value="SERINE_THREONINE-PROTEIN KINASE NEK2"/>
    <property type="match status" value="1"/>
</dbReference>
<gene>
    <name evidence="8" type="ORF">NPX13_g5646</name>
</gene>
<feature type="compositionally biased region" description="Polar residues" evidence="6">
    <location>
        <begin position="1212"/>
        <end position="1224"/>
    </location>
</feature>
<keyword evidence="9" id="KW-1185">Reference proteome</keyword>
<dbReference type="PROSITE" id="PS00108">
    <property type="entry name" value="PROTEIN_KINASE_ST"/>
    <property type="match status" value="1"/>
</dbReference>
<dbReference type="PANTHER" id="PTHR43671">
    <property type="entry name" value="SERINE/THREONINE-PROTEIN KINASE NEK"/>
    <property type="match status" value="1"/>
</dbReference>
<feature type="region of interest" description="Disordered" evidence="6">
    <location>
        <begin position="370"/>
        <end position="402"/>
    </location>
</feature>
<feature type="compositionally biased region" description="Polar residues" evidence="6">
    <location>
        <begin position="1117"/>
        <end position="1134"/>
    </location>
</feature>
<proteinExistence type="predicted"/>
<evidence type="ECO:0000259" key="7">
    <source>
        <dbReference type="PROSITE" id="PS50011"/>
    </source>
</evidence>
<evidence type="ECO:0000313" key="8">
    <source>
        <dbReference type="EMBL" id="KAJ3570691.1"/>
    </source>
</evidence>
<feature type="region of interest" description="Disordered" evidence="6">
    <location>
        <begin position="1117"/>
        <end position="1244"/>
    </location>
</feature>
<dbReference type="EMBL" id="JANPWZ010000909">
    <property type="protein sequence ID" value="KAJ3570691.1"/>
    <property type="molecule type" value="Genomic_DNA"/>
</dbReference>
<evidence type="ECO:0000256" key="4">
    <source>
        <dbReference type="ARBA" id="ARBA00022777"/>
    </source>
</evidence>
<dbReference type="Proteomes" id="UP001148614">
    <property type="component" value="Unassembled WGS sequence"/>
</dbReference>
<sequence>MNVNTFDRLLEACADPNSYPAKLIRSELFPYALRRYNESINERASRVFSEDADSEYWRIRFYDLEDQQGFPSTPHFCDSIGQLQNYLLEAGRKDPRCRHLFIRAPHSRAPLDCSREMLSFAFTFHQVMAQFLDVVLYFGTFPGLNVPTAFHHCVFRHESFIEPNDASRFSIPQLGRSGMELKHCYNLWAVEKSDSTHGKRVPWEIRQAGLYHSLDISTGNATWVHIKANKELENRITEAYNSPGFLEAGNLQTPHGSFSATLMTHLILFEWCGENWRQYLNHWECELERILTTIRNAPIHKVEKMLVDVNSSINDIMGSPTQQLSVAPTARIGTISSRLTTSWNSPTSATFMSNSSTLLKSSFVEKYGKHGLNEPSQPAGPKSAEPTFSPPQSPITPNVPTNPDRDPFQIFEEFKYKDLQHLHYIGSKLHEADMIMKLDADILLAVVGYFKGFLNDSRTPPSLKSKSQAAVSKFVQRIDSIVREFEAERRRISTLITLLNDGKALFDAITQFRNMELNRLSSVRMEMMTKDMHQSTLQMETIAGKTEKETSSMHIITLVTLLFLPGTFVATFLGAGFFQWPDADDASDIPKYPVWSLLTFCLNEDSEPSCIGAVGSASTAITHFYEWVPQNVQQGIDGNDREMDYVSVARQNDYWTHDRIGDILGPYDKDVDIDKIQSRFIQVISILTYISDYVPRWPEYLLYFYRTNTDDDSLPLPNHETRPRRSPAPFARVHDGYHAWRYFSENQWKFLPLHFRPNNGIIERVHPPRILDPRHIIPVTIEDELYERPGGGARVVKVKPHEASGLEPENGSIVFKIYDQDRYSGEFRKERDIYTTIRNMRHKAMIDVFKYFLGYYGCYIQGNKCVLLIEYANQGSLLEFFRRNWHLPCTVEEAQDLWLRLGQLIKGLALLHEGGRHHSCLHQDIKPANIFVTGPDEALCFKFGDFGTSSVTRIAENGDAIGPDHGGDRIYSAPELCALDLDVAMAENITWGVDIWSFGCVLLDFGVWMVFHERGRLKFKKERIEETRSLGRMSLSNAGYAGAFHDGQKILSAVQNKIQEIQGLSNPVADLAANMMEFIQRELLLSDDAERLTAQQLRKRYEDTVYGIRSRSSSNVYRPESLVSQYSSTRSRTSIGKAHNSEVSSFEDNKSEEVRRHKVSPQPSVRLLKARNSDDNSYRQEPPPVATNSWSRSITSPHAHGGGPSSSASSSNLTVTLRTRQNTAIGPGSRVGTGERPKPSRDMKPEYTIGSILEWIPQRKARQAHVLEWLAQLRKRVRGRDQIFIFDNSESMAEHWPDVKRTGDALSYVVKDADPDGFDIHMTNDGEHIKRKDRKGLFDNYGYLDQHRPRPDLSYCPMEAVLSRVLEEAVDKALTPPSALDRLRSREIKGVSVYVLTNGVWESRRTHDAEVGEAAGVENAIRSAVKRLQEANKMRTFLTIQFISYGDDPEGRRRMIWLDDDIAHLTNGWDIVDTTHHTESAVKMIIGAIDGAEDGRKHPKATNKEPIGIPE</sequence>
<dbReference type="VEuPathDB" id="FungiDB:F4678DRAFT_114797"/>
<dbReference type="InterPro" id="IPR011009">
    <property type="entry name" value="Kinase-like_dom_sf"/>
</dbReference>
<keyword evidence="2" id="KW-0808">Transferase</keyword>
<dbReference type="EC" id="2.7.11.1" evidence="1"/>
<dbReference type="GO" id="GO:0005524">
    <property type="term" value="F:ATP binding"/>
    <property type="evidence" value="ECO:0007669"/>
    <property type="project" value="UniProtKB-KW"/>
</dbReference>
<dbReference type="Gene3D" id="1.20.58.340">
    <property type="entry name" value="Magnesium transport protein CorA, transmembrane region"/>
    <property type="match status" value="1"/>
</dbReference>
<organism evidence="8 9">
    <name type="scientific">Xylaria arbuscula</name>
    <dbReference type="NCBI Taxonomy" id="114810"/>
    <lineage>
        <taxon>Eukaryota</taxon>
        <taxon>Fungi</taxon>
        <taxon>Dikarya</taxon>
        <taxon>Ascomycota</taxon>
        <taxon>Pezizomycotina</taxon>
        <taxon>Sordariomycetes</taxon>
        <taxon>Xylariomycetidae</taxon>
        <taxon>Xylariales</taxon>
        <taxon>Xylariaceae</taxon>
        <taxon>Xylaria</taxon>
    </lineage>
</organism>
<dbReference type="Pfam" id="PF26616">
    <property type="entry name" value="CorA-like"/>
    <property type="match status" value="1"/>
</dbReference>
<keyword evidence="4" id="KW-0418">Kinase</keyword>